<feature type="region of interest" description="Disordered" evidence="1">
    <location>
        <begin position="149"/>
        <end position="174"/>
    </location>
</feature>
<dbReference type="RefSeq" id="XP_026731000.1">
    <property type="nucleotide sequence ID" value="XM_026875199.1"/>
</dbReference>
<protein>
    <submittedName>
        <fullName evidence="3">Uncharacterized protein LOC113496086 isoform X1</fullName>
    </submittedName>
</protein>
<feature type="compositionally biased region" description="Polar residues" evidence="1">
    <location>
        <begin position="29"/>
        <end position="42"/>
    </location>
</feature>
<evidence type="ECO:0000313" key="3">
    <source>
        <dbReference type="RefSeq" id="XP_026731000.1"/>
    </source>
</evidence>
<feature type="region of interest" description="Disordered" evidence="1">
    <location>
        <begin position="1"/>
        <end position="45"/>
    </location>
</feature>
<dbReference type="OrthoDB" id="7186541at2759"/>
<gene>
    <name evidence="3" type="primary">LOC113496086</name>
</gene>
<sequence>MEKSNSNTSLNHGSGDERGNRTDDEKATTSRGDTFSPEQNSHNMKDMKALDFNSADEISPFFNFRQAMKAILAGKIPPTSFTEEAKNLHDVKLQNSAEPIKINEYVHNQPLRKQEPKPVQGFIKQNLYQRIKNTAQAWACKPTPTIIVNDASKRKRPAAKPQRAGPSKKSKATNMNAMYLGKLSNVARFQPCYGSESDSDVESVMIYY</sequence>
<keyword evidence="2" id="KW-1185">Reference proteome</keyword>
<proteinExistence type="predicted"/>
<name>A0A7E5VRP2_TRINI</name>
<dbReference type="Proteomes" id="UP000322000">
    <property type="component" value="Chromosome 7"/>
</dbReference>
<dbReference type="KEGG" id="tnl:113496086"/>
<organism evidence="2 3">
    <name type="scientific">Trichoplusia ni</name>
    <name type="common">Cabbage looper</name>
    <dbReference type="NCBI Taxonomy" id="7111"/>
    <lineage>
        <taxon>Eukaryota</taxon>
        <taxon>Metazoa</taxon>
        <taxon>Ecdysozoa</taxon>
        <taxon>Arthropoda</taxon>
        <taxon>Hexapoda</taxon>
        <taxon>Insecta</taxon>
        <taxon>Pterygota</taxon>
        <taxon>Neoptera</taxon>
        <taxon>Endopterygota</taxon>
        <taxon>Lepidoptera</taxon>
        <taxon>Glossata</taxon>
        <taxon>Ditrysia</taxon>
        <taxon>Noctuoidea</taxon>
        <taxon>Noctuidae</taxon>
        <taxon>Plusiinae</taxon>
        <taxon>Trichoplusia</taxon>
    </lineage>
</organism>
<reference evidence="3" key="1">
    <citation type="submission" date="2025-08" db="UniProtKB">
        <authorList>
            <consortium name="RefSeq"/>
        </authorList>
    </citation>
    <scope>IDENTIFICATION</scope>
</reference>
<feature type="compositionally biased region" description="Basic and acidic residues" evidence="1">
    <location>
        <begin position="14"/>
        <end position="28"/>
    </location>
</feature>
<dbReference type="AlphaFoldDB" id="A0A7E5VRP2"/>
<dbReference type="GeneID" id="113496086"/>
<feature type="compositionally biased region" description="Polar residues" evidence="1">
    <location>
        <begin position="1"/>
        <end position="12"/>
    </location>
</feature>
<evidence type="ECO:0000313" key="2">
    <source>
        <dbReference type="Proteomes" id="UP000322000"/>
    </source>
</evidence>
<evidence type="ECO:0000256" key="1">
    <source>
        <dbReference type="SAM" id="MobiDB-lite"/>
    </source>
</evidence>
<accession>A0A7E5VRP2</accession>
<dbReference type="InParanoid" id="A0A7E5VRP2"/>